<accession>A0A7C4GHS5</accession>
<dbReference type="EC" id="2.3.1.47" evidence="11"/>
<evidence type="ECO:0000256" key="7">
    <source>
        <dbReference type="ARBA" id="ARBA00022898"/>
    </source>
</evidence>
<dbReference type="InterPro" id="IPR010962">
    <property type="entry name" value="AONS_Archaea/Firmicutes"/>
</dbReference>
<protein>
    <recommendedName>
        <fullName evidence="11">8-amino-7-ketopelargonate synthase</fullName>
        <ecNumber evidence="11">2.3.1.47</ecNumber>
    </recommendedName>
</protein>
<dbReference type="CDD" id="cd06454">
    <property type="entry name" value="KBL_like"/>
    <property type="match status" value="1"/>
</dbReference>
<evidence type="ECO:0000256" key="10">
    <source>
        <dbReference type="PIRSR" id="PIRSR604723-51"/>
    </source>
</evidence>
<keyword evidence="8 13" id="KW-0012">Acyltransferase</keyword>
<dbReference type="InterPro" id="IPR001917">
    <property type="entry name" value="Aminotrans_II_pyridoxalP_BS"/>
</dbReference>
<sequence>MFDYKILESELENLRNEGLYINIRTLESPQGAWITVNGKRVLNLCSNNYLGFANDERLKRSAIKAIEEWGVGPGAVRTIAGTMKIHEELERALADFKGAEATIFLQSGFVANQAAIPTLFGDENDAIISDELNHASIIDGVRLSKAKRYVYKHNDMNDLEERLKEARNVQNARRILIVTDGVFSMDGDIAPLPEIVELAERYGAAVMVDDAHGEGVLGRGGRGIVDHFGLHGRVDMEIGTLSKAFGVLGGYIAGNETLIRYLKQKARPFLFSTGLTPADVAACLEAVKILQESDDRVKKLWDNANYFKTEMKKLGFDLGVSQTPITPVMLYDAKVASQFSRELFEEGVFAQSIGYPTVPKGKARIRVMISAVHSKEDLDFALEKFEKIGKKLGVI</sequence>
<dbReference type="NCBIfam" id="TIGR00858">
    <property type="entry name" value="bioF"/>
    <property type="match status" value="1"/>
</dbReference>
<comment type="similarity">
    <text evidence="3 11">Belongs to the class-II pyridoxal-phosphate-dependent aminotransferase family. BioF subfamily.</text>
</comment>
<dbReference type="PROSITE" id="PS00599">
    <property type="entry name" value="AA_TRANSFER_CLASS_2"/>
    <property type="match status" value="1"/>
</dbReference>
<dbReference type="GO" id="GO:0030170">
    <property type="term" value="F:pyridoxal phosphate binding"/>
    <property type="evidence" value="ECO:0007669"/>
    <property type="project" value="InterPro"/>
</dbReference>
<dbReference type="AlphaFoldDB" id="A0A7C4GHS5"/>
<dbReference type="GO" id="GO:0009102">
    <property type="term" value="P:biotin biosynthetic process"/>
    <property type="evidence" value="ECO:0007669"/>
    <property type="project" value="UniProtKB-UniRule"/>
</dbReference>
<evidence type="ECO:0000256" key="11">
    <source>
        <dbReference type="RuleBase" id="RU003693"/>
    </source>
</evidence>
<dbReference type="EMBL" id="DSZY01000017">
    <property type="protein sequence ID" value="HGU40320.1"/>
    <property type="molecule type" value="Genomic_DNA"/>
</dbReference>
<dbReference type="SUPFAM" id="SSF53383">
    <property type="entry name" value="PLP-dependent transferases"/>
    <property type="match status" value="1"/>
</dbReference>
<dbReference type="InterPro" id="IPR050087">
    <property type="entry name" value="AON_synthase_class-II"/>
</dbReference>
<dbReference type="Gene3D" id="3.40.640.10">
    <property type="entry name" value="Type I PLP-dependent aspartate aminotransferase-like (Major domain)"/>
    <property type="match status" value="1"/>
</dbReference>
<name>A0A7C4GHS5_9BACT</name>
<dbReference type="InterPro" id="IPR004723">
    <property type="entry name" value="AONS_Archaea/Proteobacteria"/>
</dbReference>
<dbReference type="FunFam" id="3.40.640.10:FF:000006">
    <property type="entry name" value="5-aminolevulinate synthase, mitochondrial"/>
    <property type="match status" value="1"/>
</dbReference>
<evidence type="ECO:0000259" key="12">
    <source>
        <dbReference type="Pfam" id="PF00155"/>
    </source>
</evidence>
<feature type="domain" description="Aminotransferase class I/classII large" evidence="12">
    <location>
        <begin position="40"/>
        <end position="384"/>
    </location>
</feature>
<dbReference type="FunFam" id="3.90.1150.10:FF:000004">
    <property type="entry name" value="2-amino-3-ketobutyrate coenzyme A ligase"/>
    <property type="match status" value="1"/>
</dbReference>
<evidence type="ECO:0000313" key="13">
    <source>
        <dbReference type="EMBL" id="HGU40320.1"/>
    </source>
</evidence>
<dbReference type="InterPro" id="IPR015421">
    <property type="entry name" value="PyrdxlP-dep_Trfase_major"/>
</dbReference>
<feature type="modified residue" description="N6-(pyridoxal phosphate)lysine" evidence="10">
    <location>
        <position position="243"/>
    </location>
</feature>
<evidence type="ECO:0000256" key="9">
    <source>
        <dbReference type="ARBA" id="ARBA00047715"/>
    </source>
</evidence>
<comment type="cofactor">
    <cofactor evidence="1 10 11">
        <name>pyridoxal 5'-phosphate</name>
        <dbReference type="ChEBI" id="CHEBI:597326"/>
    </cofactor>
</comment>
<proteinExistence type="inferred from homology"/>
<keyword evidence="5 11" id="KW-0808">Transferase</keyword>
<dbReference type="PANTHER" id="PTHR13693">
    <property type="entry name" value="CLASS II AMINOTRANSFERASE/8-AMINO-7-OXONONANOATE SYNTHASE"/>
    <property type="match status" value="1"/>
</dbReference>
<keyword evidence="7 10" id="KW-0663">Pyridoxal phosphate</keyword>
<evidence type="ECO:0000256" key="8">
    <source>
        <dbReference type="ARBA" id="ARBA00023315"/>
    </source>
</evidence>
<evidence type="ECO:0000256" key="3">
    <source>
        <dbReference type="ARBA" id="ARBA00010008"/>
    </source>
</evidence>
<dbReference type="InterPro" id="IPR015424">
    <property type="entry name" value="PyrdxlP-dep_Trfase"/>
</dbReference>
<evidence type="ECO:0000256" key="1">
    <source>
        <dbReference type="ARBA" id="ARBA00001933"/>
    </source>
</evidence>
<dbReference type="Gene3D" id="3.90.1150.10">
    <property type="entry name" value="Aspartate Aminotransferase, domain 1"/>
    <property type="match status" value="1"/>
</dbReference>
<dbReference type="InterPro" id="IPR015422">
    <property type="entry name" value="PyrdxlP-dep_Trfase_small"/>
</dbReference>
<evidence type="ECO:0000256" key="2">
    <source>
        <dbReference type="ARBA" id="ARBA00004746"/>
    </source>
</evidence>
<keyword evidence="6" id="KW-0093">Biotin biosynthesis</keyword>
<evidence type="ECO:0000256" key="4">
    <source>
        <dbReference type="ARBA" id="ARBA00011738"/>
    </source>
</evidence>
<dbReference type="NCBIfam" id="NF005394">
    <property type="entry name" value="PRK06939.1"/>
    <property type="match status" value="1"/>
</dbReference>
<dbReference type="InterPro" id="IPR004839">
    <property type="entry name" value="Aminotransferase_I/II_large"/>
</dbReference>
<comment type="pathway">
    <text evidence="2 11">Cofactor biosynthesis; biotin biosynthesis.</text>
</comment>
<dbReference type="NCBIfam" id="TIGR01825">
    <property type="entry name" value="gly_Cac_T_rel"/>
    <property type="match status" value="1"/>
</dbReference>
<comment type="function">
    <text evidence="11">Catalyzes the decarboxylative condensation of pimeloyl-[acyl-carrier protein] and L-alanine to produce 8-amino-7-oxononanoate (AON), [acyl-carrier protein], and carbon dioxide.</text>
</comment>
<organism evidence="13">
    <name type="scientific">Fervidobacterium thailandense</name>
    <dbReference type="NCBI Taxonomy" id="1008305"/>
    <lineage>
        <taxon>Bacteria</taxon>
        <taxon>Thermotogati</taxon>
        <taxon>Thermotogota</taxon>
        <taxon>Thermotogae</taxon>
        <taxon>Thermotogales</taxon>
        <taxon>Fervidobacteriaceae</taxon>
        <taxon>Fervidobacterium</taxon>
    </lineage>
</organism>
<comment type="catalytic activity">
    <reaction evidence="9 11">
        <text>6-carboxyhexanoyl-[ACP] + L-alanine + H(+) = (8S)-8-amino-7-oxononanoate + holo-[ACP] + CO2</text>
        <dbReference type="Rhea" id="RHEA:42288"/>
        <dbReference type="Rhea" id="RHEA-COMP:9685"/>
        <dbReference type="Rhea" id="RHEA-COMP:9955"/>
        <dbReference type="ChEBI" id="CHEBI:15378"/>
        <dbReference type="ChEBI" id="CHEBI:16526"/>
        <dbReference type="ChEBI" id="CHEBI:57972"/>
        <dbReference type="ChEBI" id="CHEBI:64479"/>
        <dbReference type="ChEBI" id="CHEBI:78846"/>
        <dbReference type="ChEBI" id="CHEBI:149468"/>
        <dbReference type="EC" id="2.3.1.47"/>
    </reaction>
</comment>
<dbReference type="PANTHER" id="PTHR13693:SF3">
    <property type="entry name" value="LD36009P"/>
    <property type="match status" value="1"/>
</dbReference>
<comment type="subunit">
    <text evidence="4 11">Homodimer.</text>
</comment>
<evidence type="ECO:0000256" key="6">
    <source>
        <dbReference type="ARBA" id="ARBA00022756"/>
    </source>
</evidence>
<dbReference type="UniPathway" id="UPA00078"/>
<gene>
    <name evidence="13" type="ORF">ENT77_03880</name>
</gene>
<dbReference type="Pfam" id="PF00155">
    <property type="entry name" value="Aminotran_1_2"/>
    <property type="match status" value="1"/>
</dbReference>
<dbReference type="GO" id="GO:0005737">
    <property type="term" value="C:cytoplasm"/>
    <property type="evidence" value="ECO:0007669"/>
    <property type="project" value="UniProtKB-ARBA"/>
</dbReference>
<dbReference type="GO" id="GO:0008710">
    <property type="term" value="F:8-amino-7-oxononanoate synthase activity"/>
    <property type="evidence" value="ECO:0007669"/>
    <property type="project" value="UniProtKB-UniRule"/>
</dbReference>
<comment type="caution">
    <text evidence="13">The sequence shown here is derived from an EMBL/GenBank/DDBJ whole genome shotgun (WGS) entry which is preliminary data.</text>
</comment>
<reference evidence="13" key="1">
    <citation type="journal article" date="2020" name="mSystems">
        <title>Genome- and Community-Level Interaction Insights into Carbon Utilization and Element Cycling Functions of Hydrothermarchaeota in Hydrothermal Sediment.</title>
        <authorList>
            <person name="Zhou Z."/>
            <person name="Liu Y."/>
            <person name="Xu W."/>
            <person name="Pan J."/>
            <person name="Luo Z.H."/>
            <person name="Li M."/>
        </authorList>
    </citation>
    <scope>NUCLEOTIDE SEQUENCE [LARGE SCALE GENOMIC DNA]</scope>
    <source>
        <strain evidence="13">SpSt-609</strain>
    </source>
</reference>
<evidence type="ECO:0000256" key="5">
    <source>
        <dbReference type="ARBA" id="ARBA00022679"/>
    </source>
</evidence>